<accession>A0ABN3UFH9</accession>
<feature type="region of interest" description="Disordered" evidence="3">
    <location>
        <begin position="161"/>
        <end position="187"/>
    </location>
</feature>
<name>A0ABN3UFH9_9MICO</name>
<sequence length="187" mass="20812">MVLRLARWTAVGDVPRSGILVGAPHTSNWDFVMMLLIMWRGGVTPRVLIKHSLFKGPFGWLLTRLGGVSLDRDNPGAVVRDLVREARSGEPFLLILAAEGTRTKGEYWKSGFWRIAREAHLPIALAFIDGPSRTAGFGPTIEASADVVAVMDQVRDFYRDKRGIHPERRTEPRLREERRSGGGTPAV</sequence>
<organism evidence="5 6">
    <name type="scientific">Pedococcus aerophilus</name>
    <dbReference type="NCBI Taxonomy" id="436356"/>
    <lineage>
        <taxon>Bacteria</taxon>
        <taxon>Bacillati</taxon>
        <taxon>Actinomycetota</taxon>
        <taxon>Actinomycetes</taxon>
        <taxon>Micrococcales</taxon>
        <taxon>Intrasporangiaceae</taxon>
        <taxon>Pedococcus</taxon>
    </lineage>
</organism>
<feature type="compositionally biased region" description="Basic and acidic residues" evidence="3">
    <location>
        <begin position="161"/>
        <end position="180"/>
    </location>
</feature>
<dbReference type="InterPro" id="IPR002123">
    <property type="entry name" value="Plipid/glycerol_acylTrfase"/>
</dbReference>
<evidence type="ECO:0000256" key="3">
    <source>
        <dbReference type="SAM" id="MobiDB-lite"/>
    </source>
</evidence>
<dbReference type="SUPFAM" id="SSF69593">
    <property type="entry name" value="Glycerol-3-phosphate (1)-acyltransferase"/>
    <property type="match status" value="1"/>
</dbReference>
<dbReference type="Proteomes" id="UP001501326">
    <property type="component" value="Unassembled WGS sequence"/>
</dbReference>
<evidence type="ECO:0000256" key="2">
    <source>
        <dbReference type="ARBA" id="ARBA00023315"/>
    </source>
</evidence>
<keyword evidence="1" id="KW-0808">Transferase</keyword>
<dbReference type="EMBL" id="BAAARN010000001">
    <property type="protein sequence ID" value="GAA2731269.1"/>
    <property type="molecule type" value="Genomic_DNA"/>
</dbReference>
<proteinExistence type="predicted"/>
<comment type="caution">
    <text evidence="5">The sequence shown here is derived from an EMBL/GenBank/DDBJ whole genome shotgun (WGS) entry which is preliminary data.</text>
</comment>
<evidence type="ECO:0000256" key="1">
    <source>
        <dbReference type="ARBA" id="ARBA00022679"/>
    </source>
</evidence>
<gene>
    <name evidence="5" type="ORF">GCM10009867_04460</name>
</gene>
<dbReference type="PANTHER" id="PTHR10434:SF9">
    <property type="entry name" value="PHOSPHOLIPID_GLYCEROL ACYLTRANSFERASE DOMAIN-CONTAINING PROTEIN"/>
    <property type="match status" value="1"/>
</dbReference>
<evidence type="ECO:0000259" key="4">
    <source>
        <dbReference type="SMART" id="SM00563"/>
    </source>
</evidence>
<reference evidence="5 6" key="1">
    <citation type="journal article" date="2019" name="Int. J. Syst. Evol. Microbiol.">
        <title>The Global Catalogue of Microorganisms (GCM) 10K type strain sequencing project: providing services to taxonomists for standard genome sequencing and annotation.</title>
        <authorList>
            <consortium name="The Broad Institute Genomics Platform"/>
            <consortium name="The Broad Institute Genome Sequencing Center for Infectious Disease"/>
            <person name="Wu L."/>
            <person name="Ma J."/>
        </authorList>
    </citation>
    <scope>NUCLEOTIDE SEQUENCE [LARGE SCALE GENOMIC DNA]</scope>
    <source>
        <strain evidence="5 6">JCM 16378</strain>
    </source>
</reference>
<dbReference type="Pfam" id="PF01553">
    <property type="entry name" value="Acyltransferase"/>
    <property type="match status" value="1"/>
</dbReference>
<feature type="domain" description="Phospholipid/glycerol acyltransferase" evidence="4">
    <location>
        <begin position="19"/>
        <end position="131"/>
    </location>
</feature>
<keyword evidence="2 5" id="KW-0012">Acyltransferase</keyword>
<evidence type="ECO:0000313" key="5">
    <source>
        <dbReference type="EMBL" id="GAA2731269.1"/>
    </source>
</evidence>
<dbReference type="GO" id="GO:0016746">
    <property type="term" value="F:acyltransferase activity"/>
    <property type="evidence" value="ECO:0007669"/>
    <property type="project" value="UniProtKB-KW"/>
</dbReference>
<keyword evidence="6" id="KW-1185">Reference proteome</keyword>
<protein>
    <submittedName>
        <fullName evidence="5">1-acyl-sn-glycerol-3-phosphate acyltransferase</fullName>
    </submittedName>
</protein>
<evidence type="ECO:0000313" key="6">
    <source>
        <dbReference type="Proteomes" id="UP001501326"/>
    </source>
</evidence>
<dbReference type="PANTHER" id="PTHR10434">
    <property type="entry name" value="1-ACYL-SN-GLYCEROL-3-PHOSPHATE ACYLTRANSFERASE"/>
    <property type="match status" value="1"/>
</dbReference>
<dbReference type="SMART" id="SM00563">
    <property type="entry name" value="PlsC"/>
    <property type="match status" value="1"/>
</dbReference>